<gene>
    <name evidence="1" type="ORF">COK99_02025</name>
</gene>
<organism evidence="1 2">
    <name type="scientific">Bacillus thuringiensis</name>
    <dbReference type="NCBI Taxonomy" id="1428"/>
    <lineage>
        <taxon>Bacteria</taxon>
        <taxon>Bacillati</taxon>
        <taxon>Bacillota</taxon>
        <taxon>Bacilli</taxon>
        <taxon>Bacillales</taxon>
        <taxon>Bacillaceae</taxon>
        <taxon>Bacillus</taxon>
        <taxon>Bacillus cereus group</taxon>
    </lineage>
</organism>
<proteinExistence type="predicted"/>
<evidence type="ECO:0000313" key="1">
    <source>
        <dbReference type="EMBL" id="PFV35819.1"/>
    </source>
</evidence>
<sequence length="112" mass="11193">MGASIGAKAAGAAHLWGQKGIDAFRRNSATKTANSYSNMMNGANGNPQVANALKEGHAAQVSKHATNMKGAFHAEKLHNKAFGGGWKSKAVAYGGSVLAGGILGAGVGAISD</sequence>
<name>A0A9X7BTZ7_BACTU</name>
<reference evidence="1 2" key="1">
    <citation type="submission" date="2017-09" db="EMBL/GenBank/DDBJ databases">
        <title>Large-scale bioinformatics analysis of Bacillus genomes uncovers conserved roles of natural products in bacterial physiology.</title>
        <authorList>
            <consortium name="Agbiome Team Llc"/>
            <person name="Bleich R.M."/>
            <person name="Grubbs K.J."/>
            <person name="Santa Maria K.C."/>
            <person name="Allen S.E."/>
            <person name="Farag S."/>
            <person name="Shank E.A."/>
            <person name="Bowers A."/>
        </authorList>
    </citation>
    <scope>NUCLEOTIDE SEQUENCE [LARGE SCALE GENOMIC DNA]</scope>
    <source>
        <strain evidence="1 2">AFS060060</strain>
    </source>
</reference>
<dbReference type="EMBL" id="NVDU01000003">
    <property type="protein sequence ID" value="PFV35819.1"/>
    <property type="molecule type" value="Genomic_DNA"/>
</dbReference>
<comment type="caution">
    <text evidence="1">The sequence shown here is derived from an EMBL/GenBank/DDBJ whole genome shotgun (WGS) entry which is preliminary data.</text>
</comment>
<accession>A0A9X7BTZ7</accession>
<dbReference type="Proteomes" id="UP000223366">
    <property type="component" value="Unassembled WGS sequence"/>
</dbReference>
<dbReference type="AlphaFoldDB" id="A0A9X7BTZ7"/>
<protein>
    <submittedName>
        <fullName evidence="1">Uncharacterized protein</fullName>
    </submittedName>
</protein>
<evidence type="ECO:0000313" key="2">
    <source>
        <dbReference type="Proteomes" id="UP000223366"/>
    </source>
</evidence>